<dbReference type="EMBL" id="JH159160">
    <property type="protein sequence ID" value="EGZ08584.1"/>
    <property type="molecule type" value="Genomic_DNA"/>
</dbReference>
<dbReference type="AlphaFoldDB" id="G5A5H9"/>
<feature type="region of interest" description="Disordered" evidence="1">
    <location>
        <begin position="25"/>
        <end position="45"/>
    </location>
</feature>
<dbReference type="GeneID" id="20647678"/>
<keyword evidence="3" id="KW-1185">Reference proteome</keyword>
<dbReference type="KEGG" id="psoj:PHYSODRAFT_339040"/>
<dbReference type="Proteomes" id="UP000002640">
    <property type="component" value="Unassembled WGS sequence"/>
</dbReference>
<dbReference type="RefSeq" id="XP_009535217.1">
    <property type="nucleotide sequence ID" value="XM_009536922.1"/>
</dbReference>
<accession>G5A5H9</accession>
<dbReference type="InParanoid" id="G5A5H9"/>
<evidence type="ECO:0000256" key="1">
    <source>
        <dbReference type="SAM" id="MobiDB-lite"/>
    </source>
</evidence>
<organism evidence="2 3">
    <name type="scientific">Phytophthora sojae (strain P6497)</name>
    <name type="common">Soybean stem and root rot agent</name>
    <name type="synonym">Phytophthora megasperma f. sp. glycines</name>
    <dbReference type="NCBI Taxonomy" id="1094619"/>
    <lineage>
        <taxon>Eukaryota</taxon>
        <taxon>Sar</taxon>
        <taxon>Stramenopiles</taxon>
        <taxon>Oomycota</taxon>
        <taxon>Peronosporomycetes</taxon>
        <taxon>Peronosporales</taxon>
        <taxon>Peronosporaceae</taxon>
        <taxon>Phytophthora</taxon>
    </lineage>
</organism>
<gene>
    <name evidence="2" type="ORF">PHYSODRAFT_339040</name>
</gene>
<evidence type="ECO:0000313" key="3">
    <source>
        <dbReference type="Proteomes" id="UP000002640"/>
    </source>
</evidence>
<protein>
    <submittedName>
        <fullName evidence="2">Uncharacterized protein</fullName>
    </submittedName>
</protein>
<evidence type="ECO:0000313" key="2">
    <source>
        <dbReference type="EMBL" id="EGZ08584.1"/>
    </source>
</evidence>
<proteinExistence type="predicted"/>
<feature type="compositionally biased region" description="Basic and acidic residues" evidence="1">
    <location>
        <begin position="30"/>
        <end position="43"/>
    </location>
</feature>
<reference evidence="2 3" key="1">
    <citation type="journal article" date="2006" name="Science">
        <title>Phytophthora genome sequences uncover evolutionary origins and mechanisms of pathogenesis.</title>
        <authorList>
            <person name="Tyler B.M."/>
            <person name="Tripathy S."/>
            <person name="Zhang X."/>
            <person name="Dehal P."/>
            <person name="Jiang R.H."/>
            <person name="Aerts A."/>
            <person name="Arredondo F.D."/>
            <person name="Baxter L."/>
            <person name="Bensasson D."/>
            <person name="Beynon J.L."/>
            <person name="Chapman J."/>
            <person name="Damasceno C.M."/>
            <person name="Dorrance A.E."/>
            <person name="Dou D."/>
            <person name="Dickerman A.W."/>
            <person name="Dubchak I.L."/>
            <person name="Garbelotto M."/>
            <person name="Gijzen M."/>
            <person name="Gordon S.G."/>
            <person name="Govers F."/>
            <person name="Grunwald N.J."/>
            <person name="Huang W."/>
            <person name="Ivors K.L."/>
            <person name="Jones R.W."/>
            <person name="Kamoun S."/>
            <person name="Krampis K."/>
            <person name="Lamour K.H."/>
            <person name="Lee M.K."/>
            <person name="McDonald W.H."/>
            <person name="Medina M."/>
            <person name="Meijer H.J."/>
            <person name="Nordberg E.K."/>
            <person name="Maclean D.J."/>
            <person name="Ospina-Giraldo M.D."/>
            <person name="Morris P.F."/>
            <person name="Phuntumart V."/>
            <person name="Putnam N.H."/>
            <person name="Rash S."/>
            <person name="Rose J.K."/>
            <person name="Sakihama Y."/>
            <person name="Salamov A.A."/>
            <person name="Savidor A."/>
            <person name="Scheuring C.F."/>
            <person name="Smith B.M."/>
            <person name="Sobral B.W."/>
            <person name="Terry A."/>
            <person name="Torto-Alalibo T.A."/>
            <person name="Win J."/>
            <person name="Xu Z."/>
            <person name="Zhang H."/>
            <person name="Grigoriev I.V."/>
            <person name="Rokhsar D.S."/>
            <person name="Boore J.L."/>
        </authorList>
    </citation>
    <scope>NUCLEOTIDE SEQUENCE [LARGE SCALE GENOMIC DNA]</scope>
    <source>
        <strain evidence="2 3">P6497</strain>
    </source>
</reference>
<name>G5A5H9_PHYSP</name>
<sequence length="296" mass="32822">MSFLLPSDSETLAEALALVDAFDTSEDGATPERDANTHQDRGPDAGVAVSEATMDKHERARTKRKSACLEMQLERLRCEKSSALNTMLMLTADGGDTRLQSAHTARTNDNGDKPLFWLQKAADEALQRQKAEQLNLKHYDGCYKERLQRLQPSVNYVVKSYVVRAHDEAGERTLHGVTCARKVKERDRIVYMWTSATVPSDSGSAGGNTCKLHFRENGWAMLSRAPDDPEHRSVFQTSYEVRGEPEDTDAAKFLPTPNSSRLCRSVVEVLSSTLRATHEQLQDPSGPIAPRIGCSS</sequence>